<keyword evidence="3" id="KW-1185">Reference proteome</keyword>
<evidence type="ECO:0000313" key="3">
    <source>
        <dbReference type="Proteomes" id="UP000254808"/>
    </source>
</evidence>
<sequence>MIIRPYKESEIDTDGSKTNAPELDPIDRLRMLAAIGLAAALCVGFFFKVVV</sequence>
<dbReference type="AlphaFoldDB" id="A0A345UIK7"/>
<dbReference type="RefSeq" id="WP_164682558.1">
    <property type="nucleotide sequence ID" value="NZ_CP027806.1"/>
</dbReference>
<protein>
    <submittedName>
        <fullName evidence="2">Uncharacterized protein</fullName>
    </submittedName>
</protein>
<dbReference type="EMBL" id="CP027806">
    <property type="protein sequence ID" value="AXJ00309.1"/>
    <property type="molecule type" value="Genomic_DNA"/>
</dbReference>
<name>A0A345UIK7_9BACT</name>
<dbReference type="KEGG" id="cprv:CYPRO_1039"/>
<proteinExistence type="predicted"/>
<keyword evidence="1" id="KW-0472">Membrane</keyword>
<gene>
    <name evidence="2" type="ORF">CYPRO_1039</name>
</gene>
<evidence type="ECO:0000313" key="2">
    <source>
        <dbReference type="EMBL" id="AXJ00309.1"/>
    </source>
</evidence>
<keyword evidence="1" id="KW-0812">Transmembrane</keyword>
<reference evidence="2 3" key="1">
    <citation type="submission" date="2018-03" db="EMBL/GenBank/DDBJ databases">
        <title>Phenotypic and genomic properties of Cyclonatronum proteinivorum gen. nov., sp. nov., a haloalkaliphilic bacteroidete from soda lakes possessing Na+-translocating rhodopsin.</title>
        <authorList>
            <person name="Toshchakov S.V."/>
            <person name="Korzhenkov A."/>
            <person name="Samarov N.I."/>
            <person name="Kublanov I.V."/>
            <person name="Muntyan M.S."/>
            <person name="Sorokin D.Y."/>
        </authorList>
    </citation>
    <scope>NUCLEOTIDE SEQUENCE [LARGE SCALE GENOMIC DNA]</scope>
    <source>
        <strain evidence="2 3">Omega</strain>
    </source>
</reference>
<keyword evidence="1" id="KW-1133">Transmembrane helix</keyword>
<evidence type="ECO:0000256" key="1">
    <source>
        <dbReference type="SAM" id="Phobius"/>
    </source>
</evidence>
<feature type="transmembrane region" description="Helical" evidence="1">
    <location>
        <begin position="31"/>
        <end position="50"/>
    </location>
</feature>
<accession>A0A345UIK7</accession>
<organism evidence="2 3">
    <name type="scientific">Cyclonatronum proteinivorum</name>
    <dbReference type="NCBI Taxonomy" id="1457365"/>
    <lineage>
        <taxon>Bacteria</taxon>
        <taxon>Pseudomonadati</taxon>
        <taxon>Balneolota</taxon>
        <taxon>Balneolia</taxon>
        <taxon>Balneolales</taxon>
        <taxon>Cyclonatronaceae</taxon>
        <taxon>Cyclonatronum</taxon>
    </lineage>
</organism>
<dbReference type="Proteomes" id="UP000254808">
    <property type="component" value="Chromosome"/>
</dbReference>